<evidence type="ECO:0000313" key="2">
    <source>
        <dbReference type="EMBL" id="AKB13324.1"/>
    </source>
</evidence>
<name>A0A0E3H917_METTT</name>
<dbReference type="PATRIC" id="fig|523844.20.peg.1951"/>
<dbReference type="Gene3D" id="3.30.70.20">
    <property type="match status" value="1"/>
</dbReference>
<dbReference type="InterPro" id="IPR017900">
    <property type="entry name" value="4Fe4S_Fe_S_CS"/>
</dbReference>
<dbReference type="GO" id="GO:0052592">
    <property type="term" value="F:oxidoreductase activity, acting on CH or CH2 groups, with an iron-sulfur protein as acceptor"/>
    <property type="evidence" value="ECO:0007669"/>
    <property type="project" value="TreeGrafter"/>
</dbReference>
<evidence type="ECO:0000259" key="1">
    <source>
        <dbReference type="PROSITE" id="PS51379"/>
    </source>
</evidence>
<gene>
    <name evidence="2" type="ORF">MSTHT_1566</name>
</gene>
<dbReference type="Pfam" id="PF00037">
    <property type="entry name" value="Fer4"/>
    <property type="match status" value="1"/>
</dbReference>
<proteinExistence type="predicted"/>
<dbReference type="HOGENOM" id="CLU_037958_0_0_2"/>
<dbReference type="Proteomes" id="UP000066529">
    <property type="component" value="Chromosome"/>
</dbReference>
<dbReference type="InterPro" id="IPR017896">
    <property type="entry name" value="4Fe4S_Fe-S-bd"/>
</dbReference>
<organism evidence="2 3">
    <name type="scientific">Methanosarcina thermophila (strain ATCC 43570 / DSM 1825 / OCM 12 / VKM B-1830 / TM-1)</name>
    <dbReference type="NCBI Taxonomy" id="523844"/>
    <lineage>
        <taxon>Archaea</taxon>
        <taxon>Methanobacteriati</taxon>
        <taxon>Methanobacteriota</taxon>
        <taxon>Stenosarchaea group</taxon>
        <taxon>Methanomicrobia</taxon>
        <taxon>Methanosarcinales</taxon>
        <taxon>Methanosarcinaceae</taxon>
        <taxon>Methanosarcina</taxon>
    </lineage>
</organism>
<dbReference type="PROSITE" id="PS51379">
    <property type="entry name" value="4FE4S_FER_2"/>
    <property type="match status" value="1"/>
</dbReference>
<dbReference type="EMBL" id="CP009501">
    <property type="protein sequence ID" value="AKB13324.1"/>
    <property type="molecule type" value="Genomic_DNA"/>
</dbReference>
<dbReference type="PANTHER" id="PTHR31332:SF0">
    <property type="entry name" value="7-HYDROXYMETHYL CHLOROPHYLL A REDUCTASE, CHLOROPLASTIC"/>
    <property type="match status" value="1"/>
</dbReference>
<dbReference type="AlphaFoldDB" id="A0A0E3H917"/>
<dbReference type="InterPro" id="IPR007525">
    <property type="entry name" value="FrhB_FdhB_C"/>
</dbReference>
<dbReference type="GeneID" id="41603082"/>
<dbReference type="STRING" id="523844.MSTHT_1566"/>
<accession>A0A0E3H917</accession>
<reference evidence="2 3" key="1">
    <citation type="submission" date="2014-07" db="EMBL/GenBank/DDBJ databases">
        <title>Methanogenic archaea and the global carbon cycle.</title>
        <authorList>
            <person name="Henriksen J.R."/>
            <person name="Luke J."/>
            <person name="Reinhart S."/>
            <person name="Benedict M.N."/>
            <person name="Youngblut N.D."/>
            <person name="Metcalf M.E."/>
            <person name="Whitaker R.J."/>
            <person name="Metcalf W.W."/>
        </authorList>
    </citation>
    <scope>NUCLEOTIDE SEQUENCE [LARGE SCALE GENOMIC DNA]</scope>
    <source>
        <strain evidence="3">ATCC 43570 / DSM 1825 / OCM 12 / VKM B-1830 / TM-1</strain>
    </source>
</reference>
<dbReference type="RefSeq" id="WP_048167366.1">
    <property type="nucleotide sequence ID" value="NZ_CP009501.1"/>
</dbReference>
<dbReference type="KEGG" id="mthr:MSTHT_1566"/>
<dbReference type="OrthoDB" id="38261at2157"/>
<dbReference type="Pfam" id="PF04432">
    <property type="entry name" value="FrhB_FdhB_C"/>
    <property type="match status" value="1"/>
</dbReference>
<dbReference type="Pfam" id="PF04422">
    <property type="entry name" value="FrhB_FdhB_N"/>
    <property type="match status" value="1"/>
</dbReference>
<sequence length="347" mass="37554">MAEQKPISKNYLDLKSEVWDEGLCSGCGACIAVCPADSLYFETGGDSTHPKSNNYCKAAVDGVPCGACYEVCPRLDEQPSSLLGDYLEIIAGKAEFDIPKKQSGGAVTAILANALDTGLVDAVVTVTEDPWTLKPHSMVITRSEALIGQAGSRYNWWVPLVSSLKEAVVNRKYRNIAVVGVPCVVQAVRKMLETDHQLVQPYKKSIRFVFGLFCTESFDYEKLIAGKLKSEYALEPMKVCRIDVKGKLEITLNDGTQYVIPLNELEDTVRPGCGVCTDFTALKADISAGSVGSPDGYTTLVVRTLVGQHLLESAVANKKLSIGGEVSLGIIEKLAKKKLARKPQKST</sequence>
<dbReference type="InterPro" id="IPR045220">
    <property type="entry name" value="FRHB/FDHB/HCAR-like"/>
</dbReference>
<dbReference type="PROSITE" id="PS00198">
    <property type="entry name" value="4FE4S_FER_1"/>
    <property type="match status" value="1"/>
</dbReference>
<evidence type="ECO:0000313" key="3">
    <source>
        <dbReference type="Proteomes" id="UP000066529"/>
    </source>
</evidence>
<dbReference type="PANTHER" id="PTHR31332">
    <property type="entry name" value="7-HYDROXYMETHYL CHLOROPHYLL A REDUCTASE, CHLOROPLASTIC"/>
    <property type="match status" value="1"/>
</dbReference>
<feature type="domain" description="4Fe-4S ferredoxin-type" evidence="1">
    <location>
        <begin position="15"/>
        <end position="44"/>
    </location>
</feature>
<dbReference type="SUPFAM" id="SSF54862">
    <property type="entry name" value="4Fe-4S ferredoxins"/>
    <property type="match status" value="1"/>
</dbReference>
<dbReference type="InterPro" id="IPR007516">
    <property type="entry name" value="Co_F420_Hydgase/DH_bsu_N"/>
</dbReference>
<protein>
    <submittedName>
        <fullName evidence="2">Coenzyme F420 hydrogenase subunit beta</fullName>
    </submittedName>
</protein>